<proteinExistence type="predicted"/>
<protein>
    <submittedName>
        <fullName evidence="1">Uncharacterized protein</fullName>
    </submittedName>
</protein>
<sequence length="40" mass="4771">MRLLIQFNIIAYIDPNFIFVKSFFSYLDGEVSYSNFTENN</sequence>
<gene>
    <name evidence="1" type="ORF">METZ01_LOCUS163036</name>
</gene>
<organism evidence="1">
    <name type="scientific">marine metagenome</name>
    <dbReference type="NCBI Taxonomy" id="408172"/>
    <lineage>
        <taxon>unclassified sequences</taxon>
        <taxon>metagenomes</taxon>
        <taxon>ecological metagenomes</taxon>
    </lineage>
</organism>
<dbReference type="AlphaFoldDB" id="A0A382BA56"/>
<name>A0A382BA56_9ZZZZ</name>
<dbReference type="EMBL" id="UINC01028710">
    <property type="protein sequence ID" value="SVB10182.1"/>
    <property type="molecule type" value="Genomic_DNA"/>
</dbReference>
<evidence type="ECO:0000313" key="1">
    <source>
        <dbReference type="EMBL" id="SVB10182.1"/>
    </source>
</evidence>
<accession>A0A382BA56</accession>
<reference evidence="1" key="1">
    <citation type="submission" date="2018-05" db="EMBL/GenBank/DDBJ databases">
        <authorList>
            <person name="Lanie J.A."/>
            <person name="Ng W.-L."/>
            <person name="Kazmierczak K.M."/>
            <person name="Andrzejewski T.M."/>
            <person name="Davidsen T.M."/>
            <person name="Wayne K.J."/>
            <person name="Tettelin H."/>
            <person name="Glass J.I."/>
            <person name="Rusch D."/>
            <person name="Podicherti R."/>
            <person name="Tsui H.-C.T."/>
            <person name="Winkler M.E."/>
        </authorList>
    </citation>
    <scope>NUCLEOTIDE SEQUENCE</scope>
</reference>